<name>A0A0B5FGI8_9BACT</name>
<evidence type="ECO:0000256" key="4">
    <source>
        <dbReference type="HAMAP-Rule" id="MF_00075"/>
    </source>
</evidence>
<dbReference type="HAMAP" id="MF_00075">
    <property type="entry name" value="IF_1"/>
    <property type="match status" value="1"/>
</dbReference>
<keyword evidence="4" id="KW-0699">rRNA-binding</keyword>
<evidence type="ECO:0000256" key="3">
    <source>
        <dbReference type="ARBA" id="ARBA00022917"/>
    </source>
</evidence>
<dbReference type="SMART" id="SM00316">
    <property type="entry name" value="S1"/>
    <property type="match status" value="1"/>
</dbReference>
<dbReference type="InterPro" id="IPR012340">
    <property type="entry name" value="NA-bd_OB-fold"/>
</dbReference>
<dbReference type="AlphaFoldDB" id="A0A0B5FGI8"/>
<dbReference type="InterPro" id="IPR006196">
    <property type="entry name" value="RNA-binding_domain_S1_IF1"/>
</dbReference>
<proteinExistence type="inferred from homology"/>
<dbReference type="InterPro" id="IPR004368">
    <property type="entry name" value="TIF_IF1"/>
</dbReference>
<reference evidence="7 8" key="1">
    <citation type="journal article" date="2015" name="Genome Announc.">
        <title>Genomes of Geoalkalibacter ferrihydriticus Z-0531T and Geoalkalibacter subterraneus Red1T, Two Haloalkaliphilic Metal-Reducing Deltaproteobacteria.</title>
        <authorList>
            <person name="Badalamenti J.P."/>
            <person name="Krajmalnik-Brown R."/>
            <person name="Torres C.I."/>
            <person name="Bond D.R."/>
        </authorList>
    </citation>
    <scope>NUCLEOTIDE SEQUENCE [LARGE SCALE GENOMIC DNA]</scope>
    <source>
        <strain evidence="7 8">Red1</strain>
    </source>
</reference>
<dbReference type="FunFam" id="2.40.50.140:FF:000002">
    <property type="entry name" value="Translation initiation factor IF-1"/>
    <property type="match status" value="1"/>
</dbReference>
<comment type="subunit">
    <text evidence="4">Component of the 30S ribosomal translation pre-initiation complex which assembles on the 30S ribosome in the order IF-2 and IF-3, IF-1 and N-formylmethionyl-tRNA(fMet); mRNA recruitment can occur at any time during PIC assembly.</text>
</comment>
<dbReference type="HOGENOM" id="CLU_151267_1_0_7"/>
<feature type="domain" description="S1-like" evidence="6">
    <location>
        <begin position="1"/>
        <end position="72"/>
    </location>
</feature>
<comment type="similarity">
    <text evidence="1 4">Belongs to the IF-1 family.</text>
</comment>
<evidence type="ECO:0000256" key="5">
    <source>
        <dbReference type="NCBIfam" id="TIGR00008"/>
    </source>
</evidence>
<gene>
    <name evidence="4 7" type="primary">infA</name>
    <name evidence="7" type="ORF">GSUB_07595</name>
</gene>
<dbReference type="OrthoDB" id="9803250at2"/>
<evidence type="ECO:0000313" key="8">
    <source>
        <dbReference type="Proteomes" id="UP000035036"/>
    </source>
</evidence>
<comment type="subcellular location">
    <subcellularLocation>
        <location evidence="4">Cytoplasm</location>
    </subcellularLocation>
</comment>
<keyword evidence="4" id="KW-0694">RNA-binding</keyword>
<keyword evidence="3 4" id="KW-0648">Protein biosynthesis</keyword>
<keyword evidence="8" id="KW-1185">Reference proteome</keyword>
<protein>
    <recommendedName>
        <fullName evidence="4 5">Translation initiation factor IF-1</fullName>
    </recommendedName>
</protein>
<sequence>MAKEEAIEVEGKVIEPLPNAMFKVELDNGHVVLAHISGKMRKYYIRILPGDRVTVELSPYDLTRGRITYREK</sequence>
<dbReference type="PANTHER" id="PTHR33370:SF1">
    <property type="entry name" value="TRANSLATION INITIATION FACTOR IF-1, CHLOROPLASTIC"/>
    <property type="match status" value="1"/>
</dbReference>
<evidence type="ECO:0000256" key="2">
    <source>
        <dbReference type="ARBA" id="ARBA00022540"/>
    </source>
</evidence>
<comment type="function">
    <text evidence="4">One of the essential components for the initiation of protein synthesis. Stabilizes the binding of IF-2 and IF-3 on the 30S subunit to which N-formylmethionyl-tRNA(fMet) subsequently binds. Helps modulate mRNA selection, yielding the 30S pre-initiation complex (PIC). Upon addition of the 50S ribosomal subunit IF-1, IF-2 and IF-3 are released leaving the mature 70S translation initiation complex.</text>
</comment>
<dbReference type="STRING" id="483547.GSUB_07595"/>
<dbReference type="GO" id="GO:0043022">
    <property type="term" value="F:ribosome binding"/>
    <property type="evidence" value="ECO:0007669"/>
    <property type="project" value="UniProtKB-UniRule"/>
</dbReference>
<keyword evidence="4" id="KW-0963">Cytoplasm</keyword>
<dbReference type="PANTHER" id="PTHR33370">
    <property type="entry name" value="TRANSLATION INITIATION FACTOR IF-1, CHLOROPLASTIC"/>
    <property type="match status" value="1"/>
</dbReference>
<dbReference type="Pfam" id="PF01176">
    <property type="entry name" value="eIF-1a"/>
    <property type="match status" value="1"/>
</dbReference>
<dbReference type="EMBL" id="CP010311">
    <property type="protein sequence ID" value="AJF06433.1"/>
    <property type="molecule type" value="Genomic_DNA"/>
</dbReference>
<dbReference type="KEGG" id="gsb:GSUB_07595"/>
<accession>A0A0B5FGI8</accession>
<evidence type="ECO:0000256" key="1">
    <source>
        <dbReference type="ARBA" id="ARBA00010939"/>
    </source>
</evidence>
<dbReference type="Proteomes" id="UP000035036">
    <property type="component" value="Chromosome"/>
</dbReference>
<evidence type="ECO:0000259" key="6">
    <source>
        <dbReference type="PROSITE" id="PS50832"/>
    </source>
</evidence>
<dbReference type="RefSeq" id="WP_040200051.1">
    <property type="nucleotide sequence ID" value="NZ_CP010311.1"/>
</dbReference>
<dbReference type="InterPro" id="IPR003029">
    <property type="entry name" value="S1_domain"/>
</dbReference>
<dbReference type="PROSITE" id="PS50832">
    <property type="entry name" value="S1_IF1_TYPE"/>
    <property type="match status" value="1"/>
</dbReference>
<dbReference type="NCBIfam" id="TIGR00008">
    <property type="entry name" value="infA"/>
    <property type="match status" value="1"/>
</dbReference>
<dbReference type="GO" id="GO:0019843">
    <property type="term" value="F:rRNA binding"/>
    <property type="evidence" value="ECO:0007669"/>
    <property type="project" value="UniProtKB-UniRule"/>
</dbReference>
<dbReference type="GO" id="GO:0003743">
    <property type="term" value="F:translation initiation factor activity"/>
    <property type="evidence" value="ECO:0007669"/>
    <property type="project" value="UniProtKB-UniRule"/>
</dbReference>
<keyword evidence="2 4" id="KW-0396">Initiation factor</keyword>
<dbReference type="CDD" id="cd04451">
    <property type="entry name" value="S1_IF1"/>
    <property type="match status" value="1"/>
</dbReference>
<dbReference type="SUPFAM" id="SSF50249">
    <property type="entry name" value="Nucleic acid-binding proteins"/>
    <property type="match status" value="1"/>
</dbReference>
<organism evidence="7 8">
    <name type="scientific">Geoalkalibacter subterraneus</name>
    <dbReference type="NCBI Taxonomy" id="483547"/>
    <lineage>
        <taxon>Bacteria</taxon>
        <taxon>Pseudomonadati</taxon>
        <taxon>Thermodesulfobacteriota</taxon>
        <taxon>Desulfuromonadia</taxon>
        <taxon>Desulfuromonadales</taxon>
        <taxon>Geoalkalibacteraceae</taxon>
        <taxon>Geoalkalibacter</taxon>
    </lineage>
</organism>
<dbReference type="GO" id="GO:0005829">
    <property type="term" value="C:cytosol"/>
    <property type="evidence" value="ECO:0007669"/>
    <property type="project" value="TreeGrafter"/>
</dbReference>
<dbReference type="Gene3D" id="2.40.50.140">
    <property type="entry name" value="Nucleic acid-binding proteins"/>
    <property type="match status" value="1"/>
</dbReference>
<evidence type="ECO:0000313" key="7">
    <source>
        <dbReference type="EMBL" id="AJF06433.1"/>
    </source>
</evidence>